<dbReference type="Pfam" id="PF00903">
    <property type="entry name" value="Glyoxalase"/>
    <property type="match status" value="1"/>
</dbReference>
<dbReference type="InterPro" id="IPR028973">
    <property type="entry name" value="PhnB-like"/>
</dbReference>
<dbReference type="PANTHER" id="PTHR33990:SF1">
    <property type="entry name" value="PROTEIN YJDN"/>
    <property type="match status" value="1"/>
</dbReference>
<name>A0A5J4JLK5_9BACI</name>
<evidence type="ECO:0000259" key="1">
    <source>
        <dbReference type="Pfam" id="PF00903"/>
    </source>
</evidence>
<dbReference type="CDD" id="cd06588">
    <property type="entry name" value="PhnB_like"/>
    <property type="match status" value="1"/>
</dbReference>
<dbReference type="AlphaFoldDB" id="A0A5J4JLK5"/>
<dbReference type="SUPFAM" id="SSF54593">
    <property type="entry name" value="Glyoxalase/Bleomycin resistance protein/Dihydroxybiphenyl dioxygenase"/>
    <property type="match status" value="1"/>
</dbReference>
<dbReference type="InterPro" id="IPR004360">
    <property type="entry name" value="Glyas_Fos-R_dOase_dom"/>
</dbReference>
<dbReference type="PANTHER" id="PTHR33990">
    <property type="entry name" value="PROTEIN YJDN-RELATED"/>
    <property type="match status" value="1"/>
</dbReference>
<proteinExistence type="predicted"/>
<dbReference type="EMBL" id="BKZQ01000042">
    <property type="protein sequence ID" value="GER71267.1"/>
    <property type="molecule type" value="Genomic_DNA"/>
</dbReference>
<dbReference type="InterPro" id="IPR029068">
    <property type="entry name" value="Glyas_Bleomycin-R_OHBP_Dase"/>
</dbReference>
<protein>
    <submittedName>
        <fullName evidence="2">VOC family protein</fullName>
    </submittedName>
</protein>
<feature type="domain" description="Glyoxalase/fosfomycin resistance/dioxygenase" evidence="1">
    <location>
        <begin position="9"/>
        <end position="126"/>
    </location>
</feature>
<gene>
    <name evidence="2" type="ORF">BpJC7_25700</name>
</gene>
<organism evidence="2 3">
    <name type="scientific">Weizmannia acidilactici</name>
    <dbReference type="NCBI Taxonomy" id="2607726"/>
    <lineage>
        <taxon>Bacteria</taxon>
        <taxon>Bacillati</taxon>
        <taxon>Bacillota</taxon>
        <taxon>Bacilli</taxon>
        <taxon>Bacillales</taxon>
        <taxon>Bacillaceae</taxon>
        <taxon>Heyndrickxia</taxon>
    </lineage>
</organism>
<evidence type="ECO:0000313" key="3">
    <source>
        <dbReference type="Proteomes" id="UP000391919"/>
    </source>
</evidence>
<evidence type="ECO:0000313" key="2">
    <source>
        <dbReference type="EMBL" id="GER71267.1"/>
    </source>
</evidence>
<keyword evidence="3" id="KW-1185">Reference proteome</keyword>
<dbReference type="Gene3D" id="3.10.180.10">
    <property type="entry name" value="2,3-Dihydroxybiphenyl 1,2-Dioxygenase, domain 1"/>
    <property type="match status" value="1"/>
</dbReference>
<dbReference type="RefSeq" id="WP_151681576.1">
    <property type="nucleotide sequence ID" value="NZ_BKZP01000020.1"/>
</dbReference>
<sequence>MKKVIPHITIENCKEVIEFYRDVFKGEIKNAKLADGIEMFKGHEGKYIHAELHIGDCALYFNDVFGDPPVKGNYIQLSLDLESEEEINRIYSALSEGGQVTMELQKTFWGALYAKVKDRHGIEWELNYYEQ</sequence>
<accession>A0A5J4JLK5</accession>
<dbReference type="Proteomes" id="UP000391919">
    <property type="component" value="Unassembled WGS sequence"/>
</dbReference>
<comment type="caution">
    <text evidence="2">The sequence shown here is derived from an EMBL/GenBank/DDBJ whole genome shotgun (WGS) entry which is preliminary data.</text>
</comment>
<reference evidence="2 3" key="1">
    <citation type="submission" date="2019-09" db="EMBL/GenBank/DDBJ databases">
        <title>Draft genome sequence of Bacillus sp. JC-7.</title>
        <authorList>
            <person name="Tanaka N."/>
            <person name="Shiwa Y."/>
            <person name="Fujita N."/>
            <person name="Tanasupawat S."/>
        </authorList>
    </citation>
    <scope>NUCLEOTIDE SEQUENCE [LARGE SCALE GENOMIC DNA]</scope>
    <source>
        <strain evidence="2 3">JC-7</strain>
    </source>
</reference>